<dbReference type="EMBL" id="ML742068">
    <property type="protein sequence ID" value="KAE8151597.1"/>
    <property type="molecule type" value="Genomic_DNA"/>
</dbReference>
<evidence type="ECO:0000256" key="4">
    <source>
        <dbReference type="ARBA" id="ARBA00022723"/>
    </source>
</evidence>
<evidence type="ECO:0000256" key="1">
    <source>
        <dbReference type="ARBA" id="ARBA00001913"/>
    </source>
</evidence>
<comment type="cofactor">
    <cofactor evidence="1">
        <name>Ca(2+)</name>
        <dbReference type="ChEBI" id="CHEBI:29108"/>
    </cofactor>
</comment>
<evidence type="ECO:0000256" key="3">
    <source>
        <dbReference type="ARBA" id="ARBA00022525"/>
    </source>
</evidence>
<evidence type="ECO:0000313" key="9">
    <source>
        <dbReference type="EMBL" id="KAE8151597.1"/>
    </source>
</evidence>
<organism evidence="9 10">
    <name type="scientific">Aspergillus avenaceus</name>
    <dbReference type="NCBI Taxonomy" id="36643"/>
    <lineage>
        <taxon>Eukaryota</taxon>
        <taxon>Fungi</taxon>
        <taxon>Dikarya</taxon>
        <taxon>Ascomycota</taxon>
        <taxon>Pezizomycotina</taxon>
        <taxon>Eurotiomycetes</taxon>
        <taxon>Eurotiomycetidae</taxon>
        <taxon>Eurotiales</taxon>
        <taxon>Aspergillaceae</taxon>
        <taxon>Aspergillus</taxon>
        <taxon>Aspergillus subgen. Circumdati</taxon>
    </lineage>
</organism>
<keyword evidence="3" id="KW-0964">Secreted</keyword>
<dbReference type="Gene3D" id="2.160.20.10">
    <property type="entry name" value="Single-stranded right-handed beta-helix, Pectin lyase-like"/>
    <property type="match status" value="1"/>
</dbReference>
<name>A0A5N6TZ17_ASPAV</name>
<evidence type="ECO:0000256" key="6">
    <source>
        <dbReference type="ARBA" id="ARBA00022837"/>
    </source>
</evidence>
<keyword evidence="10" id="KW-1185">Reference proteome</keyword>
<dbReference type="Gene3D" id="2.60.40.10">
    <property type="entry name" value="Immunoglobulins"/>
    <property type="match status" value="1"/>
</dbReference>
<keyword evidence="9" id="KW-0456">Lyase</keyword>
<evidence type="ECO:0000256" key="8">
    <source>
        <dbReference type="SAM" id="SignalP"/>
    </source>
</evidence>
<evidence type="ECO:0000313" key="10">
    <source>
        <dbReference type="Proteomes" id="UP000325780"/>
    </source>
</evidence>
<keyword evidence="4" id="KW-0479">Metal-binding</keyword>
<comment type="subcellular location">
    <subcellularLocation>
        <location evidence="2">Secreted</location>
    </subcellularLocation>
</comment>
<accession>A0A5N6TZ17</accession>
<dbReference type="SUPFAM" id="SSF51126">
    <property type="entry name" value="Pectin lyase-like"/>
    <property type="match status" value="1"/>
</dbReference>
<dbReference type="InterPro" id="IPR052063">
    <property type="entry name" value="Polysaccharide_Lyase_1"/>
</dbReference>
<evidence type="ECO:0000256" key="5">
    <source>
        <dbReference type="ARBA" id="ARBA00022729"/>
    </source>
</evidence>
<sequence>MTRLTRVVALTASLLTAVSAQVRVRLNPSNVNPLAEPDFQTWIVESESQNASTTVDNLHLSLSAPSDSHLEGNYYKYTYTRFVSSLGERVVNQGISTSSDNPGPITLSVQGLEAGQHSLLAWHNAWDAINSTATVSVSVDGEEKTSGIEQTVRIDNIWEAATSYITFAVNSTEQVVHIVYTPSGTEGLVYLNGFEIDTPDMGSQISFPAPQHRDERLQPEDGSTVTATWKAPVSADSVTYDVYLGNSSDALQVVKKGLGQPKVTLSGLNTMDTFYWRVDVVSGNRTYAGRVFIFRLAHLAFPGAEGYGRFARGGRGGKIVKVTSLEDSEKPGTLRYALAVKTGPRIVVFDVGGVITTKSRLTVSDSYVTLAGQTAPGKGIIVQGHPFGLSGASDVIFRHIRTRPGTISNETVDGMGMAGSNYCILDRCSMGWAIDECFSSRSAYNITFQRNMISEPLNVAGHKNYPAGTAHGYAATVGGDISSLHHNLIAHAEGRSWSMGGGVDANANFAGRLDIRNNVVYNFGSRVTDGGAKEVNFVGNLYKQGPASKLRYALKATYEDNMPGKQQYYCAGNSMPGVFDQDSIQYPSGNGTSQTSDIACYADVSIDPAPTYQKFFDQPFFPSFIEEHTSTEAYKRVLSDSGTSQPIADDHDKRIIRETLNGNYTYRGSNTGKPGLIDNEADTGGLEDYPTTTRPDTWDADNDGIADWWDGSTGGEGYTVIEGYLNFMAEPHVFVMPGASREMRLTDLAAGFSNPTFKVSGGKLGSVTVAGTVATYSSDGSAGVDHFTVGIADDEGSTWKRTVGVAIFEGADSVN</sequence>
<feature type="signal peptide" evidence="8">
    <location>
        <begin position="1"/>
        <end position="20"/>
    </location>
</feature>
<dbReference type="Proteomes" id="UP000325780">
    <property type="component" value="Unassembled WGS sequence"/>
</dbReference>
<dbReference type="GO" id="GO:0005576">
    <property type="term" value="C:extracellular region"/>
    <property type="evidence" value="ECO:0007669"/>
    <property type="project" value="UniProtKB-SubCell"/>
</dbReference>
<dbReference type="GO" id="GO:0016829">
    <property type="term" value="F:lyase activity"/>
    <property type="evidence" value="ECO:0007669"/>
    <property type="project" value="UniProtKB-KW"/>
</dbReference>
<dbReference type="GO" id="GO:0046872">
    <property type="term" value="F:metal ion binding"/>
    <property type="evidence" value="ECO:0007669"/>
    <property type="project" value="UniProtKB-KW"/>
</dbReference>
<reference evidence="9 10" key="1">
    <citation type="submission" date="2019-04" db="EMBL/GenBank/DDBJ databases">
        <title>Friends and foes A comparative genomics study of 23 Aspergillus species from section Flavi.</title>
        <authorList>
            <consortium name="DOE Joint Genome Institute"/>
            <person name="Kjaerbolling I."/>
            <person name="Vesth T."/>
            <person name="Frisvad J.C."/>
            <person name="Nybo J.L."/>
            <person name="Theobald S."/>
            <person name="Kildgaard S."/>
            <person name="Isbrandt T."/>
            <person name="Kuo A."/>
            <person name="Sato A."/>
            <person name="Lyhne E.K."/>
            <person name="Kogle M.E."/>
            <person name="Wiebenga A."/>
            <person name="Kun R.S."/>
            <person name="Lubbers R.J."/>
            <person name="Makela M.R."/>
            <person name="Barry K."/>
            <person name="Chovatia M."/>
            <person name="Clum A."/>
            <person name="Daum C."/>
            <person name="Haridas S."/>
            <person name="He G."/>
            <person name="LaButti K."/>
            <person name="Lipzen A."/>
            <person name="Mondo S."/>
            <person name="Riley R."/>
            <person name="Salamov A."/>
            <person name="Simmons B.A."/>
            <person name="Magnuson J.K."/>
            <person name="Henrissat B."/>
            <person name="Mortensen U.H."/>
            <person name="Larsen T.O."/>
            <person name="Devries R.P."/>
            <person name="Grigoriev I.V."/>
            <person name="Machida M."/>
            <person name="Baker S.E."/>
            <person name="Andersen M.R."/>
        </authorList>
    </citation>
    <scope>NUCLEOTIDE SEQUENCE [LARGE SCALE GENOMIC DNA]</scope>
    <source>
        <strain evidence="9 10">IBT 18842</strain>
    </source>
</reference>
<protein>
    <submittedName>
        <fullName evidence="9">Pectin lyase fold/virulence factor</fullName>
    </submittedName>
</protein>
<keyword evidence="6" id="KW-0106">Calcium</keyword>
<dbReference type="InterPro" id="IPR012334">
    <property type="entry name" value="Pectin_lyas_fold"/>
</dbReference>
<evidence type="ECO:0000256" key="2">
    <source>
        <dbReference type="ARBA" id="ARBA00004613"/>
    </source>
</evidence>
<keyword evidence="5 8" id="KW-0732">Signal</keyword>
<evidence type="ECO:0000256" key="7">
    <source>
        <dbReference type="ARBA" id="ARBA00023180"/>
    </source>
</evidence>
<keyword evidence="7" id="KW-0325">Glycoprotein</keyword>
<dbReference type="InterPro" id="IPR013783">
    <property type="entry name" value="Ig-like_fold"/>
</dbReference>
<feature type="chain" id="PRO_5024946446" evidence="8">
    <location>
        <begin position="21"/>
        <end position="815"/>
    </location>
</feature>
<dbReference type="PANTHER" id="PTHR42970">
    <property type="entry name" value="PECTATE LYASE C-RELATED"/>
    <property type="match status" value="1"/>
</dbReference>
<dbReference type="InterPro" id="IPR011050">
    <property type="entry name" value="Pectin_lyase_fold/virulence"/>
</dbReference>
<dbReference type="PANTHER" id="PTHR42970:SF1">
    <property type="entry name" value="PECTATE LYASE C-RELATED"/>
    <property type="match status" value="1"/>
</dbReference>
<gene>
    <name evidence="9" type="ORF">BDV25DRAFT_128670</name>
</gene>
<proteinExistence type="predicted"/>
<dbReference type="AlphaFoldDB" id="A0A5N6TZ17"/>
<dbReference type="OrthoDB" id="302705at2759"/>